<keyword evidence="2" id="KW-1185">Reference proteome</keyword>
<dbReference type="RefSeq" id="WP_264398663.1">
    <property type="nucleotide sequence ID" value="NZ_CP101180.1"/>
</dbReference>
<accession>A0AAX3EFU5</accession>
<organism evidence="1 2">
    <name type="scientific">Paenarthrobacter ureafaciens</name>
    <dbReference type="NCBI Taxonomy" id="37931"/>
    <lineage>
        <taxon>Bacteria</taxon>
        <taxon>Bacillati</taxon>
        <taxon>Actinomycetota</taxon>
        <taxon>Actinomycetes</taxon>
        <taxon>Micrococcales</taxon>
        <taxon>Micrococcaceae</taxon>
        <taxon>Paenarthrobacter</taxon>
    </lineage>
</organism>
<evidence type="ECO:0000313" key="2">
    <source>
        <dbReference type="Proteomes" id="UP001163293"/>
    </source>
</evidence>
<reference evidence="1" key="1">
    <citation type="submission" date="2022-07" db="EMBL/GenBank/DDBJ databases">
        <authorList>
            <person name="Wu T."/>
        </authorList>
    </citation>
    <scope>NUCLEOTIDE SEQUENCE</scope>
    <source>
        <strain evidence="1">SD-1</strain>
    </source>
</reference>
<proteinExistence type="predicted"/>
<sequence>MNKRLRFEDISVKPRIYIDGDTFRVEYFGPITGGHCGTGFKTLADAIEHGNKVARRNPVKVKAINDERARARNRRIVTRQAERLGLPVAA</sequence>
<dbReference type="AlphaFoldDB" id="A0AAX3EFU5"/>
<gene>
    <name evidence="1" type="ORF">NL394_17485</name>
</gene>
<dbReference type="Proteomes" id="UP001163293">
    <property type="component" value="Chromosome"/>
</dbReference>
<protein>
    <submittedName>
        <fullName evidence="1">Uncharacterized protein</fullName>
    </submittedName>
</protein>
<evidence type="ECO:0000313" key="1">
    <source>
        <dbReference type="EMBL" id="UYV96821.1"/>
    </source>
</evidence>
<name>A0AAX3EFU5_PAEUR</name>
<dbReference type="EMBL" id="CP101185">
    <property type="protein sequence ID" value="UYV96821.1"/>
    <property type="molecule type" value="Genomic_DNA"/>
</dbReference>